<proteinExistence type="predicted"/>
<evidence type="ECO:0000259" key="3">
    <source>
        <dbReference type="PROSITE" id="PS50157"/>
    </source>
</evidence>
<keyword evidence="1" id="KW-0862">Zinc</keyword>
<dbReference type="GeneID" id="13884291"/>
<dbReference type="FunCoup" id="H2AWS3">
    <property type="interactions" value="4228"/>
</dbReference>
<dbReference type="InterPro" id="IPR013087">
    <property type="entry name" value="Znf_C2H2_type"/>
</dbReference>
<feature type="region of interest" description="Disordered" evidence="2">
    <location>
        <begin position="84"/>
        <end position="106"/>
    </location>
</feature>
<dbReference type="AlphaFoldDB" id="H2AWS3"/>
<dbReference type="Gene3D" id="3.30.160.60">
    <property type="entry name" value="Classic Zinc Finger"/>
    <property type="match status" value="1"/>
</dbReference>
<dbReference type="InParanoid" id="H2AWS3"/>
<keyword evidence="1" id="KW-0863">Zinc-finger</keyword>
<reference evidence="4 5" key="1">
    <citation type="journal article" date="2011" name="Proc. Natl. Acad. Sci. U.S.A.">
        <title>Evolutionary erosion of yeast sex chromosomes by mating-type switching accidents.</title>
        <authorList>
            <person name="Gordon J.L."/>
            <person name="Armisen D."/>
            <person name="Proux-Wera E."/>
            <person name="Oheigeartaigh S.S."/>
            <person name="Byrne K.P."/>
            <person name="Wolfe K.H."/>
        </authorList>
    </citation>
    <scope>NUCLEOTIDE SEQUENCE [LARGE SCALE GENOMIC DNA]</scope>
    <source>
        <strain evidence="5">ATCC 22294 / BCRC 22015 / CBS 2517 / CECT 1963 / NBRC 1671 / NRRL Y-8276</strain>
    </source>
</reference>
<feature type="domain" description="C2H2-type" evidence="3">
    <location>
        <begin position="411"/>
        <end position="447"/>
    </location>
</feature>
<evidence type="ECO:0000313" key="5">
    <source>
        <dbReference type="Proteomes" id="UP000005220"/>
    </source>
</evidence>
<protein>
    <recommendedName>
        <fullName evidence="3">C2H2-type domain-containing protein</fullName>
    </recommendedName>
</protein>
<keyword evidence="5" id="KW-1185">Reference proteome</keyword>
<dbReference type="GO" id="GO:0008270">
    <property type="term" value="F:zinc ion binding"/>
    <property type="evidence" value="ECO:0007669"/>
    <property type="project" value="UniProtKB-KW"/>
</dbReference>
<keyword evidence="1" id="KW-0479">Metal-binding</keyword>
<dbReference type="OrthoDB" id="7295497at2759"/>
<dbReference type="PROSITE" id="PS50157">
    <property type="entry name" value="ZINC_FINGER_C2H2_2"/>
    <property type="match status" value="1"/>
</dbReference>
<dbReference type="Proteomes" id="UP000005220">
    <property type="component" value="Chromosome 6"/>
</dbReference>
<dbReference type="RefSeq" id="XP_003957958.1">
    <property type="nucleotide sequence ID" value="XM_003957909.1"/>
</dbReference>
<accession>H2AWS3</accession>
<dbReference type="EMBL" id="HE650826">
    <property type="protein sequence ID" value="CCF58823.1"/>
    <property type="molecule type" value="Genomic_DNA"/>
</dbReference>
<dbReference type="HOGENOM" id="CLU_038620_0_0_1"/>
<organism evidence="4 5">
    <name type="scientific">Kazachstania africana (strain ATCC 22294 / BCRC 22015 / CBS 2517 / CECT 1963 / NBRC 1671 / NRRL Y-8276)</name>
    <name type="common">Yeast</name>
    <name type="synonym">Kluyveromyces africanus</name>
    <dbReference type="NCBI Taxonomy" id="1071382"/>
    <lineage>
        <taxon>Eukaryota</taxon>
        <taxon>Fungi</taxon>
        <taxon>Dikarya</taxon>
        <taxon>Ascomycota</taxon>
        <taxon>Saccharomycotina</taxon>
        <taxon>Saccharomycetes</taxon>
        <taxon>Saccharomycetales</taxon>
        <taxon>Saccharomycetaceae</taxon>
        <taxon>Kazachstania</taxon>
    </lineage>
</organism>
<sequence>MASAELTLKRTLTDVLEDELYHLKHKEMDYSYQDPVLNSDGTVEQSQNSALFADVNRYSKNDFNQYSDQEMFNKYGNPSLTTTTSTGIASTTSTDVSTRSSTSTVHSTPVAKTVNLNNVLSVPNPFINNNNNNNNTSFNNNYNASGQREFLPYNIRISNDYMNDTDNFYSMEDESLNFNDSKMYYSLQDNDNNVALNNENAKLIFDNEFKGDDEDDEDDDGNVFEDDQVFFDDIENDLIVPYNFVDTSKSDMNGLHGPMYNTAILDGDVDDDDVDDEPLLVQDSFNERSSGAMDDILFNNQLTESERSKSFSNQNRPSINFALTTNKTTILTPSPSPSKQTFYKSKRVPLTNINNNSSHISNTKENKTKHSVINSLPSYSLISNKKVSVKKSKVKENLTISNKHSDSNEIFTCRLINIITKEPCLAEFSRSYDLTRHQNTIHAKKKIIFRCSECIRMLGNEGYDKTFSRLDALTRHIKSKHETLSVQERQEVTKYAKENIGYVVG</sequence>
<dbReference type="eggNOG" id="ENOG502RBAK">
    <property type="taxonomic scope" value="Eukaryota"/>
</dbReference>
<evidence type="ECO:0000256" key="2">
    <source>
        <dbReference type="SAM" id="MobiDB-lite"/>
    </source>
</evidence>
<evidence type="ECO:0000313" key="4">
    <source>
        <dbReference type="EMBL" id="CCF58823.1"/>
    </source>
</evidence>
<name>H2AWS3_KAZAF</name>
<dbReference type="KEGG" id="kaf:KAFR_0F02260"/>
<gene>
    <name evidence="4" type="primary">KAFR0F02260</name>
    <name evidence="4" type="ORF">KAFR_0F02260</name>
</gene>
<evidence type="ECO:0000256" key="1">
    <source>
        <dbReference type="PROSITE-ProRule" id="PRU00042"/>
    </source>
</evidence>